<proteinExistence type="predicted"/>
<dbReference type="RefSeq" id="YP_009808192.1">
    <property type="nucleotide sequence ID" value="NC_048038.1"/>
</dbReference>
<keyword evidence="2" id="KW-1185">Reference proteome</keyword>
<accession>A0A385D4Q9</accession>
<organism evidence="1 2">
    <name type="scientific">Microbacterium phage Neferthena</name>
    <dbReference type="NCBI Taxonomy" id="2301539"/>
    <lineage>
        <taxon>Viruses</taxon>
        <taxon>Duplodnaviria</taxon>
        <taxon>Heunggongvirae</taxon>
        <taxon>Uroviricota</taxon>
        <taxon>Caudoviricetes</taxon>
        <taxon>Neferthenavirus</taxon>
        <taxon>Neferthenavirus neferthena</taxon>
    </lineage>
</organism>
<sequence>MVFASYDELKAAVAKRRAEILTLEVDLGSDYSPEYEAAKAELAQAKAMKMATGGGFLGDNIGTLEARVAELKPEAQNVYVQYKKLDLGEWATLLKQAGGGMIDQYEKVLPKTFVAVYGQDPVEPEDWAEMHPDEAWEQPAPLSTDARLLSTKGNDGILPGGGLNSVIQTFMAWQNSGGRCHHPPYEIGPRLALLLDMALVSGRSPVRLLDEGSPDTWTELDLEVVSQWKTIKDARCPSCGRPLSQHLHNSRLGREETVEDYTAWSMECPAQQAIAEGQQQWNTVHKAEIEAFNKGNGPDPRMGTFWFSQRDGEALPQPEK</sequence>
<dbReference type="Proteomes" id="UP000261846">
    <property type="component" value="Segment"/>
</dbReference>
<gene>
    <name evidence="1" type="primary">17</name>
    <name evidence="1" type="ORF">SEA_NEFERTHENA_17</name>
</gene>
<dbReference type="EMBL" id="MH697589">
    <property type="protein sequence ID" value="AXQ52881.2"/>
    <property type="molecule type" value="Genomic_DNA"/>
</dbReference>
<dbReference type="KEGG" id="vg:54999090"/>
<evidence type="ECO:0000313" key="2">
    <source>
        <dbReference type="Proteomes" id="UP000261846"/>
    </source>
</evidence>
<dbReference type="GeneID" id="54999090"/>
<protein>
    <submittedName>
        <fullName evidence="1">Tail assembly chaperone</fullName>
    </submittedName>
</protein>
<evidence type="ECO:0000313" key="1">
    <source>
        <dbReference type="EMBL" id="AXQ52881.2"/>
    </source>
</evidence>
<reference evidence="1 2" key="1">
    <citation type="submission" date="2018-07" db="EMBL/GenBank/DDBJ databases">
        <authorList>
            <person name="Bray K.S."/>
            <person name="Carr Z.A."/>
            <person name="Cox A."/>
            <person name="Croney S.M."/>
            <person name="Francisco T.J."/>
            <person name="Gragg K.N."/>
            <person name="Gress-Byrd C.M."/>
            <person name="Holcomb E.R."/>
            <person name="Justice T.A."/>
            <person name="Latham E.D."/>
            <person name="Lovell F.C."/>
            <person name="Miller H.N."/>
            <person name="Quesada C."/>
            <person name="Radey J."/>
            <person name="Robinson P.M."/>
            <person name="Scott K.N."/>
            <person name="Smith C.E."/>
            <person name="Stamey B.D."/>
            <person name="Stanley G.P."/>
            <person name="Suchonic E.A."/>
            <person name="Taylor K.N."/>
            <person name="Weindel N.A."/>
            <person name="Wiseman B.T."/>
            <person name="Eckardt M.A."/>
            <person name="Gainey M.D."/>
            <person name="Wallen J.R."/>
            <person name="Garlena R.A."/>
            <person name="Russell D.A."/>
            <person name="Pope W.H."/>
            <person name="Jacobs-Sera D."/>
            <person name="Hatfull G.F."/>
        </authorList>
    </citation>
    <scope>NUCLEOTIDE SEQUENCE [LARGE SCALE GENOMIC DNA]</scope>
</reference>
<name>A0A385D4Q9_9CAUD</name>